<evidence type="ECO:0000313" key="1">
    <source>
        <dbReference type="EMBL" id="SVC45662.1"/>
    </source>
</evidence>
<proteinExistence type="predicted"/>
<organism evidence="1">
    <name type="scientific">marine metagenome</name>
    <dbReference type="NCBI Taxonomy" id="408172"/>
    <lineage>
        <taxon>unclassified sequences</taxon>
        <taxon>metagenomes</taxon>
        <taxon>ecological metagenomes</taxon>
    </lineage>
</organism>
<dbReference type="AlphaFoldDB" id="A0A382ME09"/>
<name>A0A382ME09_9ZZZZ</name>
<sequence>MRQAETHLTKTLGSQTSFCRPIGRRRIRFPVAAKMAFMIAGGVGGN</sequence>
<gene>
    <name evidence="1" type="ORF">METZ01_LOCUS298516</name>
</gene>
<reference evidence="1" key="1">
    <citation type="submission" date="2018-05" db="EMBL/GenBank/DDBJ databases">
        <authorList>
            <person name="Lanie J.A."/>
            <person name="Ng W.-L."/>
            <person name="Kazmierczak K.M."/>
            <person name="Andrzejewski T.M."/>
            <person name="Davidsen T.M."/>
            <person name="Wayne K.J."/>
            <person name="Tettelin H."/>
            <person name="Glass J.I."/>
            <person name="Rusch D."/>
            <person name="Podicherti R."/>
            <person name="Tsui H.-C.T."/>
            <person name="Winkler M.E."/>
        </authorList>
    </citation>
    <scope>NUCLEOTIDE SEQUENCE</scope>
</reference>
<dbReference type="EMBL" id="UINC01092246">
    <property type="protein sequence ID" value="SVC45662.1"/>
    <property type="molecule type" value="Genomic_DNA"/>
</dbReference>
<protein>
    <submittedName>
        <fullName evidence="1">Uncharacterized protein</fullName>
    </submittedName>
</protein>
<accession>A0A382ME09</accession>
<feature type="non-terminal residue" evidence="1">
    <location>
        <position position="46"/>
    </location>
</feature>